<dbReference type="InterPro" id="IPR006119">
    <property type="entry name" value="Resolv_N"/>
</dbReference>
<dbReference type="Pfam" id="PF13408">
    <property type="entry name" value="Zn_ribbon_recom"/>
    <property type="match status" value="1"/>
</dbReference>
<sequence>MPICAIYARVSDESQVKGESIEHQISFCREIARRRSSEGVGAWETPPSLVYVDEGISGTTLVKRAAVQRLVADARSQRFDLVLFKGISRFARDTVDALVMLRTLLASGVRVVSIEENFDSLRDNAEFVFTIHSALAQAESEKTAVRVRMGAVEKARQGKWNGKPPDGYVLNKVTKHLDIDLQFAPMVREVFHLYTSGWGARKIAAVLNERGLRTKRGNMWTQRAVIRMLTNPAYQGDVTYGRREKRPVVSTDSHWAERRKATTWALDPTQIVVTPNAHPAIIERETFARVQSLLDSRRRLRGRSGELHLLSKGLIRCSCGSSMIVKYNSRGHRYYRCVRQADSGRATCRQPFLRADEVETVVLEKIRTDVLQPYVLDGLEKTLNITDSTDPLCTEQTYVNQQLQRLMRASQLLLEQLAEGHISEHQFVHLNAEYRERMAGLKMRQEEVMRSMKRLCHEHGGGQLVKDAMRQVLSPGQAHTRVTRQFLDQLVERIDAHGKDLEIRYRFKPPPSGSVLHDGDNGTTDGHSSI</sequence>
<proteinExistence type="predicted"/>
<reference evidence="4 5" key="1">
    <citation type="submission" date="2021-02" db="EMBL/GenBank/DDBJ databases">
        <title>Alicyclobacillus curvatus sp. nov. and Alicyclobacillus mengziensis sp. nov., two acidophilic bacteria isolated from acid mine drainage.</title>
        <authorList>
            <person name="Huang Y."/>
        </authorList>
    </citation>
    <scope>NUCLEOTIDE SEQUENCE [LARGE SCALE GENOMIC DNA]</scope>
    <source>
        <strain evidence="4 5">S30H14</strain>
    </source>
</reference>
<feature type="region of interest" description="Disordered" evidence="1">
    <location>
        <begin position="504"/>
        <end position="530"/>
    </location>
</feature>
<dbReference type="Pfam" id="PF07508">
    <property type="entry name" value="Recombinase"/>
    <property type="match status" value="1"/>
</dbReference>
<dbReference type="Gene3D" id="3.90.1750.20">
    <property type="entry name" value="Putative Large Serine Recombinase, Chain B, Domain 2"/>
    <property type="match status" value="1"/>
</dbReference>
<dbReference type="PANTHER" id="PTHR30461:SF23">
    <property type="entry name" value="DNA RECOMBINASE-RELATED"/>
    <property type="match status" value="1"/>
</dbReference>
<name>A0A9X7Z6N8_9BACL</name>
<protein>
    <submittedName>
        <fullName evidence="4">Recombinase family protein</fullName>
    </submittedName>
</protein>
<dbReference type="GO" id="GO:0003677">
    <property type="term" value="F:DNA binding"/>
    <property type="evidence" value="ECO:0007669"/>
    <property type="project" value="InterPro"/>
</dbReference>
<dbReference type="KEGG" id="afx:JZ786_18305"/>
<dbReference type="InterPro" id="IPR036162">
    <property type="entry name" value="Resolvase-like_N_sf"/>
</dbReference>
<dbReference type="InterPro" id="IPR011109">
    <property type="entry name" value="DNA_bind_recombinase_dom"/>
</dbReference>
<feature type="domain" description="Recombinase" evidence="3">
    <location>
        <begin position="165"/>
        <end position="300"/>
    </location>
</feature>
<dbReference type="InterPro" id="IPR050639">
    <property type="entry name" value="SSR_resolvase"/>
</dbReference>
<feature type="domain" description="Resolvase/invertase-type recombinase catalytic" evidence="2">
    <location>
        <begin position="3"/>
        <end position="158"/>
    </location>
</feature>
<evidence type="ECO:0000313" key="5">
    <source>
        <dbReference type="Proteomes" id="UP000663505"/>
    </source>
</evidence>
<dbReference type="SMART" id="SM00857">
    <property type="entry name" value="Resolvase"/>
    <property type="match status" value="1"/>
</dbReference>
<dbReference type="CDD" id="cd00338">
    <property type="entry name" value="Ser_Recombinase"/>
    <property type="match status" value="1"/>
</dbReference>
<feature type="compositionally biased region" description="Polar residues" evidence="1">
    <location>
        <begin position="521"/>
        <end position="530"/>
    </location>
</feature>
<evidence type="ECO:0000256" key="1">
    <source>
        <dbReference type="SAM" id="MobiDB-lite"/>
    </source>
</evidence>
<accession>A0A9X7Z6N8</accession>
<dbReference type="EMBL" id="CP071182">
    <property type="protein sequence ID" value="QSO46413.1"/>
    <property type="molecule type" value="Genomic_DNA"/>
</dbReference>
<dbReference type="AlphaFoldDB" id="A0A9X7Z6N8"/>
<dbReference type="PROSITE" id="PS51736">
    <property type="entry name" value="RECOMBINASES_3"/>
    <property type="match status" value="1"/>
</dbReference>
<dbReference type="Pfam" id="PF00239">
    <property type="entry name" value="Resolvase"/>
    <property type="match status" value="1"/>
</dbReference>
<dbReference type="GO" id="GO:0000150">
    <property type="term" value="F:DNA strand exchange activity"/>
    <property type="evidence" value="ECO:0007669"/>
    <property type="project" value="InterPro"/>
</dbReference>
<dbReference type="PROSITE" id="PS51737">
    <property type="entry name" value="RECOMBINASE_DNA_BIND"/>
    <property type="match status" value="1"/>
</dbReference>
<evidence type="ECO:0000259" key="3">
    <source>
        <dbReference type="PROSITE" id="PS51737"/>
    </source>
</evidence>
<dbReference type="InterPro" id="IPR038109">
    <property type="entry name" value="DNA_bind_recomb_sf"/>
</dbReference>
<dbReference type="InterPro" id="IPR025827">
    <property type="entry name" value="Zn_ribbon_recom_dom"/>
</dbReference>
<evidence type="ECO:0000313" key="4">
    <source>
        <dbReference type="EMBL" id="QSO46413.1"/>
    </source>
</evidence>
<dbReference type="PANTHER" id="PTHR30461">
    <property type="entry name" value="DNA-INVERTASE FROM LAMBDOID PROPHAGE"/>
    <property type="match status" value="1"/>
</dbReference>
<dbReference type="Proteomes" id="UP000663505">
    <property type="component" value="Chromosome"/>
</dbReference>
<gene>
    <name evidence="4" type="ORF">JZ786_18305</name>
</gene>
<organism evidence="4 5">
    <name type="scientific">Alicyclobacillus mengziensis</name>
    <dbReference type="NCBI Taxonomy" id="2931921"/>
    <lineage>
        <taxon>Bacteria</taxon>
        <taxon>Bacillati</taxon>
        <taxon>Bacillota</taxon>
        <taxon>Bacilli</taxon>
        <taxon>Bacillales</taxon>
        <taxon>Alicyclobacillaceae</taxon>
        <taxon>Alicyclobacillus</taxon>
    </lineage>
</organism>
<dbReference type="Gene3D" id="3.40.50.1390">
    <property type="entry name" value="Resolvase, N-terminal catalytic domain"/>
    <property type="match status" value="1"/>
</dbReference>
<dbReference type="SUPFAM" id="SSF53041">
    <property type="entry name" value="Resolvase-like"/>
    <property type="match status" value="1"/>
</dbReference>
<keyword evidence="5" id="KW-1185">Reference proteome</keyword>
<evidence type="ECO:0000259" key="2">
    <source>
        <dbReference type="PROSITE" id="PS51736"/>
    </source>
</evidence>
<dbReference type="RefSeq" id="WP_206655782.1">
    <property type="nucleotide sequence ID" value="NZ_CP071182.1"/>
</dbReference>